<dbReference type="PANTHER" id="PTHR21253:SF0">
    <property type="entry name" value="F-BOX ONLY PROTEIN 11-RELATED"/>
    <property type="match status" value="1"/>
</dbReference>
<proteinExistence type="predicted"/>
<dbReference type="SMART" id="SM00718">
    <property type="entry name" value="DM4_12"/>
    <property type="match status" value="1"/>
</dbReference>
<dbReference type="PANTHER" id="PTHR21253">
    <property type="entry name" value="F-BOX ONLY PROTEIN 11-RELATED"/>
    <property type="match status" value="1"/>
</dbReference>
<reference evidence="2" key="1">
    <citation type="submission" date="2025-08" db="UniProtKB">
        <authorList>
            <consortium name="RefSeq"/>
        </authorList>
    </citation>
    <scope>IDENTIFICATION</scope>
</reference>
<dbReference type="AlphaFoldDB" id="A0AAJ6YJP9"/>
<sequence length="249" mass="28859">MLSFLFMTRLGNAPHVTSRANSYDYLQSYFGKKSELNDSIIDMRLLFLLIGTIVVIVSDRLVAEELCFVNKMMINSSRIPSTILKRKKRSMTFPKGSAFVLTTTLLKSIQIRQPTNWNLDLEFDMIWPIPEGVDVRKPLTMRRSIWPHRRQRRELYANFESALDSQGLPGSQCILRTICESKFILNPPGISLIEDILRVIFSYPRSTTTIHDDYDKAHLTKLDCDIMYPCPCSLLDLLLNYHNDVEKYK</sequence>
<gene>
    <name evidence="2" type="primary">LOC105363327</name>
</gene>
<dbReference type="InterPro" id="IPR006631">
    <property type="entry name" value="DM4_12"/>
</dbReference>
<dbReference type="RefSeq" id="XP_011499296.1">
    <property type="nucleotide sequence ID" value="XM_011500994.1"/>
</dbReference>
<dbReference type="GeneID" id="105363327"/>
<dbReference type="Proteomes" id="UP000695007">
    <property type="component" value="Unplaced"/>
</dbReference>
<keyword evidence="1" id="KW-1185">Reference proteome</keyword>
<evidence type="ECO:0000313" key="1">
    <source>
        <dbReference type="Proteomes" id="UP000695007"/>
    </source>
</evidence>
<accession>A0AAJ6YJP9</accession>
<dbReference type="KEGG" id="csol:105363327"/>
<protein>
    <submittedName>
        <fullName evidence="2">Uncharacterized protein LOC105363327</fullName>
    </submittedName>
</protein>
<name>A0AAJ6YJP9_9HYME</name>
<dbReference type="Pfam" id="PF07841">
    <property type="entry name" value="DM4_12"/>
    <property type="match status" value="1"/>
</dbReference>
<evidence type="ECO:0000313" key="2">
    <source>
        <dbReference type="RefSeq" id="XP_011499296.1"/>
    </source>
</evidence>
<organism evidence="1 2">
    <name type="scientific">Ceratosolen solmsi marchali</name>
    <dbReference type="NCBI Taxonomy" id="326594"/>
    <lineage>
        <taxon>Eukaryota</taxon>
        <taxon>Metazoa</taxon>
        <taxon>Ecdysozoa</taxon>
        <taxon>Arthropoda</taxon>
        <taxon>Hexapoda</taxon>
        <taxon>Insecta</taxon>
        <taxon>Pterygota</taxon>
        <taxon>Neoptera</taxon>
        <taxon>Endopterygota</taxon>
        <taxon>Hymenoptera</taxon>
        <taxon>Apocrita</taxon>
        <taxon>Proctotrupomorpha</taxon>
        <taxon>Chalcidoidea</taxon>
        <taxon>Agaonidae</taxon>
        <taxon>Agaoninae</taxon>
        <taxon>Ceratosolen</taxon>
    </lineage>
</organism>